<dbReference type="InterPro" id="IPR039538">
    <property type="entry name" value="BetI_C"/>
</dbReference>
<keyword evidence="1" id="KW-0678">Repressor</keyword>
<dbReference type="Gene3D" id="1.10.357.10">
    <property type="entry name" value="Tetracycline Repressor, domain 2"/>
    <property type="match status" value="1"/>
</dbReference>
<dbReference type="EMBL" id="JBHSPX010000004">
    <property type="protein sequence ID" value="MFC6063920.1"/>
    <property type="molecule type" value="Genomic_DNA"/>
</dbReference>
<evidence type="ECO:0000259" key="6">
    <source>
        <dbReference type="PROSITE" id="PS50977"/>
    </source>
</evidence>
<evidence type="ECO:0000313" key="8">
    <source>
        <dbReference type="Proteomes" id="UP001596139"/>
    </source>
</evidence>
<feature type="domain" description="HTH tetR-type" evidence="6">
    <location>
        <begin position="14"/>
        <end position="74"/>
    </location>
</feature>
<dbReference type="PANTHER" id="PTHR47506:SF6">
    <property type="entry name" value="HTH-TYPE TRANSCRIPTIONAL REPRESSOR NEMR"/>
    <property type="match status" value="1"/>
</dbReference>
<dbReference type="PROSITE" id="PS50977">
    <property type="entry name" value="HTH_TETR_2"/>
    <property type="match status" value="1"/>
</dbReference>
<dbReference type="InterPro" id="IPR009057">
    <property type="entry name" value="Homeodomain-like_sf"/>
</dbReference>
<dbReference type="SUPFAM" id="SSF48498">
    <property type="entry name" value="Tetracyclin repressor-like, C-terminal domain"/>
    <property type="match status" value="1"/>
</dbReference>
<dbReference type="RefSeq" id="WP_037799436.1">
    <property type="nucleotide sequence ID" value="NZ_JBHSPX010000004.1"/>
</dbReference>
<keyword evidence="8" id="KW-1185">Reference proteome</keyword>
<dbReference type="Pfam" id="PF00440">
    <property type="entry name" value="TetR_N"/>
    <property type="match status" value="1"/>
</dbReference>
<gene>
    <name evidence="7" type="ORF">ACFP4F_15305</name>
</gene>
<keyword evidence="3 5" id="KW-0238">DNA-binding</keyword>
<organism evidence="7 8">
    <name type="scientific">Streptomyces ochraceiscleroticus</name>
    <dbReference type="NCBI Taxonomy" id="47761"/>
    <lineage>
        <taxon>Bacteria</taxon>
        <taxon>Bacillati</taxon>
        <taxon>Actinomycetota</taxon>
        <taxon>Actinomycetes</taxon>
        <taxon>Kitasatosporales</taxon>
        <taxon>Streptomycetaceae</taxon>
        <taxon>Streptomyces</taxon>
    </lineage>
</organism>
<evidence type="ECO:0000313" key="7">
    <source>
        <dbReference type="EMBL" id="MFC6063920.1"/>
    </source>
</evidence>
<comment type="caution">
    <text evidence="7">The sequence shown here is derived from an EMBL/GenBank/DDBJ whole genome shotgun (WGS) entry which is preliminary data.</text>
</comment>
<keyword evidence="2" id="KW-0805">Transcription regulation</keyword>
<evidence type="ECO:0000256" key="3">
    <source>
        <dbReference type="ARBA" id="ARBA00023125"/>
    </source>
</evidence>
<proteinExistence type="predicted"/>
<dbReference type="Proteomes" id="UP001596139">
    <property type="component" value="Unassembled WGS sequence"/>
</dbReference>
<name>A0ABW1MKT9_9ACTN</name>
<dbReference type="SUPFAM" id="SSF46689">
    <property type="entry name" value="Homeodomain-like"/>
    <property type="match status" value="1"/>
</dbReference>
<sequence length="214" mass="23348">MSKSGVRGSYAVGRERRERIIKSATELFSTTGYARTSMARVAKDVGISTTGLLHYFPTKQHLLLAVAEHRFDVATALMDASTEADGDSLIETLLAITKRFVDEPGLIELFVTLSAEAADPSSAAHELFAARYERTVGELSARFQSCARNGSFRTDIDYDAVARECVAVSDGLQLQWVLSDGRTDLLAGTRAHLERLTQTLRPAHEADPRAETSA</sequence>
<feature type="DNA-binding region" description="H-T-H motif" evidence="5">
    <location>
        <begin position="37"/>
        <end position="56"/>
    </location>
</feature>
<dbReference type="PRINTS" id="PR00455">
    <property type="entry name" value="HTHTETR"/>
</dbReference>
<reference evidence="8" key="1">
    <citation type="journal article" date="2019" name="Int. J. Syst. Evol. Microbiol.">
        <title>The Global Catalogue of Microorganisms (GCM) 10K type strain sequencing project: providing services to taxonomists for standard genome sequencing and annotation.</title>
        <authorList>
            <consortium name="The Broad Institute Genomics Platform"/>
            <consortium name="The Broad Institute Genome Sequencing Center for Infectious Disease"/>
            <person name="Wu L."/>
            <person name="Ma J."/>
        </authorList>
    </citation>
    <scope>NUCLEOTIDE SEQUENCE [LARGE SCALE GENOMIC DNA]</scope>
    <source>
        <strain evidence="8">CGMCC 1.15180</strain>
    </source>
</reference>
<evidence type="ECO:0000256" key="5">
    <source>
        <dbReference type="PROSITE-ProRule" id="PRU00335"/>
    </source>
</evidence>
<dbReference type="InterPro" id="IPR036271">
    <property type="entry name" value="Tet_transcr_reg_TetR-rel_C_sf"/>
</dbReference>
<dbReference type="InterPro" id="IPR001647">
    <property type="entry name" value="HTH_TetR"/>
</dbReference>
<protein>
    <submittedName>
        <fullName evidence="7">TetR/AcrR family transcriptional regulator</fullName>
    </submittedName>
</protein>
<dbReference type="Pfam" id="PF13977">
    <property type="entry name" value="TetR_C_6"/>
    <property type="match status" value="1"/>
</dbReference>
<keyword evidence="4" id="KW-0804">Transcription</keyword>
<evidence type="ECO:0000256" key="4">
    <source>
        <dbReference type="ARBA" id="ARBA00023163"/>
    </source>
</evidence>
<dbReference type="PANTHER" id="PTHR47506">
    <property type="entry name" value="TRANSCRIPTIONAL REGULATORY PROTEIN"/>
    <property type="match status" value="1"/>
</dbReference>
<evidence type="ECO:0000256" key="2">
    <source>
        <dbReference type="ARBA" id="ARBA00023015"/>
    </source>
</evidence>
<accession>A0ABW1MKT9</accession>
<evidence type="ECO:0000256" key="1">
    <source>
        <dbReference type="ARBA" id="ARBA00022491"/>
    </source>
</evidence>